<evidence type="ECO:0000313" key="1">
    <source>
        <dbReference type="EMBL" id="RCG17187.1"/>
    </source>
</evidence>
<accession>A0A367EII8</accession>
<dbReference type="EMBL" id="QOIM01000037">
    <property type="protein sequence ID" value="RCG17187.1"/>
    <property type="molecule type" value="Genomic_DNA"/>
</dbReference>
<name>A0A367EII8_9ACTN</name>
<dbReference type="RefSeq" id="WP_114016878.1">
    <property type="nucleotide sequence ID" value="NZ_QOIM01000037.1"/>
</dbReference>
<organism evidence="1 2">
    <name type="scientific">Streptomyces reniochalinae</name>
    <dbReference type="NCBI Taxonomy" id="2250578"/>
    <lineage>
        <taxon>Bacteria</taxon>
        <taxon>Bacillati</taxon>
        <taxon>Actinomycetota</taxon>
        <taxon>Actinomycetes</taxon>
        <taxon>Kitasatosporales</taxon>
        <taxon>Streptomycetaceae</taxon>
        <taxon>Streptomyces</taxon>
    </lineage>
</organism>
<dbReference type="OrthoDB" id="9907070at2"/>
<dbReference type="Proteomes" id="UP000253507">
    <property type="component" value="Unassembled WGS sequence"/>
</dbReference>
<reference evidence="1 2" key="1">
    <citation type="submission" date="2018-06" db="EMBL/GenBank/DDBJ databases">
        <title>Streptomyces reniochalinae sp. nov. and Streptomyces diacarnus sp. nov. from marine sponges.</title>
        <authorList>
            <person name="Li L."/>
        </authorList>
    </citation>
    <scope>NUCLEOTIDE SEQUENCE [LARGE SCALE GENOMIC DNA]</scope>
    <source>
        <strain evidence="1 2">LHW50302</strain>
    </source>
</reference>
<sequence>MPSKRLLRDTLLTVLAVALVAAGVAGGALWQRKEPKKFSEVSADTCHTVLLGLSASVLDRVVPTSHDVSGWQKVTRKKGEYSSLCRIDADGERALQVSVKQRNAASPLDRITSDPVRKVSGFKESWSTQSGAAAALPCTEEKKPDENTELHVTVESFAKKGQDVRKDLERILKAAAKTNHRLACYAAPMEDGSAYD</sequence>
<keyword evidence="2" id="KW-1185">Reference proteome</keyword>
<evidence type="ECO:0000313" key="2">
    <source>
        <dbReference type="Proteomes" id="UP000253507"/>
    </source>
</evidence>
<comment type="caution">
    <text evidence="1">The sequence shown here is derived from an EMBL/GenBank/DDBJ whole genome shotgun (WGS) entry which is preliminary data.</text>
</comment>
<proteinExistence type="predicted"/>
<gene>
    <name evidence="1" type="ORF">DQ392_19355</name>
</gene>
<protein>
    <submittedName>
        <fullName evidence="1">Uncharacterized protein</fullName>
    </submittedName>
</protein>
<dbReference type="AlphaFoldDB" id="A0A367EII8"/>